<evidence type="ECO:0000313" key="2">
    <source>
        <dbReference type="Proteomes" id="UP000270094"/>
    </source>
</evidence>
<feature type="non-terminal residue" evidence="1">
    <location>
        <position position="1"/>
    </location>
</feature>
<protein>
    <submittedName>
        <fullName evidence="1">Uncharacterized protein</fullName>
    </submittedName>
</protein>
<dbReference type="AlphaFoldDB" id="A0A3P7LUU3"/>
<dbReference type="EMBL" id="UYYB01149905">
    <property type="protein sequence ID" value="VDM86065.1"/>
    <property type="molecule type" value="Genomic_DNA"/>
</dbReference>
<sequence>HDFVELSRFFCSRKDGIREGLSSVVESDARECGLDDGVASESRLLDKKVRVVEGSERDKLYKESHPKRCQLVPVMLSFSLRGGNIGMLLSVFSRTFITGPAVT</sequence>
<name>A0A3P7LUU3_STRVU</name>
<evidence type="ECO:0000313" key="1">
    <source>
        <dbReference type="EMBL" id="VDM86065.1"/>
    </source>
</evidence>
<dbReference type="Proteomes" id="UP000270094">
    <property type="component" value="Unassembled WGS sequence"/>
</dbReference>
<reference evidence="1 2" key="1">
    <citation type="submission" date="2018-11" db="EMBL/GenBank/DDBJ databases">
        <authorList>
            <consortium name="Pathogen Informatics"/>
        </authorList>
    </citation>
    <scope>NUCLEOTIDE SEQUENCE [LARGE SCALE GENOMIC DNA]</scope>
</reference>
<keyword evidence="2" id="KW-1185">Reference proteome</keyword>
<proteinExistence type="predicted"/>
<gene>
    <name evidence="1" type="ORF">SVUK_LOCUS21063</name>
</gene>
<accession>A0A3P7LUU3</accession>
<organism evidence="1 2">
    <name type="scientific">Strongylus vulgaris</name>
    <name type="common">Blood worm</name>
    <dbReference type="NCBI Taxonomy" id="40348"/>
    <lineage>
        <taxon>Eukaryota</taxon>
        <taxon>Metazoa</taxon>
        <taxon>Ecdysozoa</taxon>
        <taxon>Nematoda</taxon>
        <taxon>Chromadorea</taxon>
        <taxon>Rhabditida</taxon>
        <taxon>Rhabditina</taxon>
        <taxon>Rhabditomorpha</taxon>
        <taxon>Strongyloidea</taxon>
        <taxon>Strongylidae</taxon>
        <taxon>Strongylus</taxon>
    </lineage>
</organism>